<organism evidence="2 3">
    <name type="scientific">Ideonella lacteola</name>
    <dbReference type="NCBI Taxonomy" id="2984193"/>
    <lineage>
        <taxon>Bacteria</taxon>
        <taxon>Pseudomonadati</taxon>
        <taxon>Pseudomonadota</taxon>
        <taxon>Betaproteobacteria</taxon>
        <taxon>Burkholderiales</taxon>
        <taxon>Sphaerotilaceae</taxon>
        <taxon>Ideonella</taxon>
    </lineage>
</organism>
<evidence type="ECO:0000313" key="2">
    <source>
        <dbReference type="EMBL" id="MEK8029489.1"/>
    </source>
</evidence>
<gene>
    <name evidence="2" type="ORF">AACH06_01535</name>
</gene>
<evidence type="ECO:0000256" key="1">
    <source>
        <dbReference type="SAM" id="SignalP"/>
    </source>
</evidence>
<protein>
    <submittedName>
        <fullName evidence="2">L,D-transpeptidase</fullName>
    </submittedName>
</protein>
<dbReference type="EMBL" id="JBBUTG010000001">
    <property type="protein sequence ID" value="MEK8029489.1"/>
    <property type="molecule type" value="Genomic_DNA"/>
</dbReference>
<name>A0ABU9BKA0_9BURK</name>
<evidence type="ECO:0000313" key="3">
    <source>
        <dbReference type="Proteomes" id="UP001371218"/>
    </source>
</evidence>
<comment type="caution">
    <text evidence="2">The sequence shown here is derived from an EMBL/GenBank/DDBJ whole genome shotgun (WGS) entry which is preliminary data.</text>
</comment>
<reference evidence="2 3" key="1">
    <citation type="submission" date="2024-04" db="EMBL/GenBank/DDBJ databases">
        <title>Novel species of the genus Ideonella isolated from streams.</title>
        <authorList>
            <person name="Lu H."/>
        </authorList>
    </citation>
    <scope>NUCLEOTIDE SEQUENCE [LARGE SCALE GENOMIC DNA]</scope>
    <source>
        <strain evidence="2 3">DXS29W</strain>
    </source>
</reference>
<dbReference type="RefSeq" id="WP_341423825.1">
    <property type="nucleotide sequence ID" value="NZ_JBBUTG010000001.1"/>
</dbReference>
<keyword evidence="3" id="KW-1185">Reference proteome</keyword>
<keyword evidence="1" id="KW-0732">Signal</keyword>
<accession>A0ABU9BKA0</accession>
<dbReference type="Proteomes" id="UP001371218">
    <property type="component" value="Unassembled WGS sequence"/>
</dbReference>
<feature type="chain" id="PRO_5045806146" evidence="1">
    <location>
        <begin position="20"/>
        <end position="211"/>
    </location>
</feature>
<feature type="signal peptide" evidence="1">
    <location>
        <begin position="1"/>
        <end position="19"/>
    </location>
</feature>
<proteinExistence type="predicted"/>
<sequence length="211" mass="22171">MRAACLAVWCGLLAGAAQASGAIADSAPWRRVDFLEEPASAEVRAVAVHAFERGDAHGRPIAIVDKQNARIFVFGADGVLRGTTPVLLGLARGNESAPGIGKKAGGYIAPAERTTPAGRFNSEPGHNAKGEAIVWVDYDAAFAIHRLRPAPAAERRPARLASPSPDDNRISQGCVIVSGAFYDEVIAPVLGRQRGVVYVLPDRIETLASNG</sequence>